<feature type="domain" description="Tudor" evidence="2">
    <location>
        <begin position="1256"/>
        <end position="1315"/>
    </location>
</feature>
<dbReference type="Ensembl" id="ENSLOCT00000021308.1">
    <property type="protein sequence ID" value="ENSLOCP00000021272.1"/>
    <property type="gene ID" value="ENSLOCG00000017206.1"/>
</dbReference>
<keyword evidence="4" id="KW-1185">Reference proteome</keyword>
<evidence type="ECO:0000313" key="4">
    <source>
        <dbReference type="Proteomes" id="UP000018468"/>
    </source>
</evidence>
<feature type="domain" description="Tudor" evidence="2">
    <location>
        <begin position="300"/>
        <end position="358"/>
    </location>
</feature>
<evidence type="ECO:0000259" key="2">
    <source>
        <dbReference type="PROSITE" id="PS50304"/>
    </source>
</evidence>
<feature type="domain" description="Tudor" evidence="2">
    <location>
        <begin position="982"/>
        <end position="1041"/>
    </location>
</feature>
<dbReference type="Gene3D" id="2.30.30.140">
    <property type="match status" value="8"/>
</dbReference>
<organism evidence="3 4">
    <name type="scientific">Lepisosteus oculatus</name>
    <name type="common">Spotted gar</name>
    <dbReference type="NCBI Taxonomy" id="7918"/>
    <lineage>
        <taxon>Eukaryota</taxon>
        <taxon>Metazoa</taxon>
        <taxon>Chordata</taxon>
        <taxon>Craniata</taxon>
        <taxon>Vertebrata</taxon>
        <taxon>Euteleostomi</taxon>
        <taxon>Actinopterygii</taxon>
        <taxon>Neopterygii</taxon>
        <taxon>Holostei</taxon>
        <taxon>Semionotiformes</taxon>
        <taxon>Lepisosteidae</taxon>
        <taxon>Lepisosteus</taxon>
    </lineage>
</organism>
<feature type="compositionally biased region" description="Polar residues" evidence="1">
    <location>
        <begin position="677"/>
        <end position="694"/>
    </location>
</feature>
<feature type="region of interest" description="Disordered" evidence="1">
    <location>
        <begin position="432"/>
        <end position="457"/>
    </location>
</feature>
<dbReference type="Gene3D" id="2.40.50.90">
    <property type="match status" value="5"/>
</dbReference>
<protein>
    <submittedName>
        <fullName evidence="3">Tudor domain containing 15</fullName>
    </submittedName>
</protein>
<dbReference type="CDD" id="cd20436">
    <property type="entry name" value="Tudor_TDRD15_rpt1"/>
    <property type="match status" value="1"/>
</dbReference>
<dbReference type="InterPro" id="IPR035437">
    <property type="entry name" value="SNase_OB-fold_sf"/>
</dbReference>
<dbReference type="STRING" id="7918.ENSLOCP00000021272"/>
<dbReference type="EMBL" id="AHAT01029904">
    <property type="status" value="NOT_ANNOTATED_CDS"/>
    <property type="molecule type" value="Genomic_DNA"/>
</dbReference>
<dbReference type="InterPro" id="IPR047450">
    <property type="entry name" value="Tudor_TDRD15_rpt1"/>
</dbReference>
<dbReference type="Pfam" id="PF00567">
    <property type="entry name" value="TUDOR"/>
    <property type="match status" value="8"/>
</dbReference>
<dbReference type="SMART" id="SM00333">
    <property type="entry name" value="TUDOR"/>
    <property type="match status" value="8"/>
</dbReference>
<feature type="domain" description="Tudor" evidence="2">
    <location>
        <begin position="772"/>
        <end position="830"/>
    </location>
</feature>
<dbReference type="InterPro" id="IPR050621">
    <property type="entry name" value="Tudor_domain_containing"/>
</dbReference>
<feature type="domain" description="Tudor" evidence="2">
    <location>
        <begin position="1492"/>
        <end position="1551"/>
    </location>
</feature>
<feature type="region of interest" description="Disordered" evidence="1">
    <location>
        <begin position="672"/>
        <end position="694"/>
    </location>
</feature>
<feature type="domain" description="Tudor" evidence="2">
    <location>
        <begin position="1644"/>
        <end position="1702"/>
    </location>
</feature>
<dbReference type="PROSITE" id="PS50304">
    <property type="entry name" value="TUDOR"/>
    <property type="match status" value="8"/>
</dbReference>
<name>W5NKW3_LEPOC</name>
<dbReference type="CDD" id="cd20379">
    <property type="entry name" value="Tudor_dTUD-like"/>
    <property type="match status" value="1"/>
</dbReference>
<evidence type="ECO:0000256" key="1">
    <source>
        <dbReference type="SAM" id="MobiDB-lite"/>
    </source>
</evidence>
<sequence>FRPHLDTDLPEPYALRPVDLKLTHVDCNLEDTLVHFQGQYLTICELDYNILQAEIQNTHKTKETIEVGSYCLVEDVFSGWWCRGRVQNKCNNLFDVFLIDHGSVLNVDASHLASAPQELFMLPPKIVCGFFANILPVGETWNSLTMDYFTSLIGLEITGYIQAVLSHKVLVLEAPDINKEITRLGFGRHADKDTFLLLVEMLTEVHLKQNSKPVQGLLVEKHIEQEVSFTPSSVQCFQSILSSCGPKVCIGKTERGKITAGINPRTFFCQLMSMEKDLREMTESLSSSCDMSSELSQKHIGNMGVLCSVKWKDEKWHRGFVQQFLSNGQVRVLFVDYGFSDSVKVEHILQLDSVFLSTAVMAFPCALSCVNGHDETEQRLQLKKFKKGLLGRTLDIQIDSFCAEQNLYFVTLYSTEVDTDLDSCENASKIPSDARKENGSLPQDGNCTDGKETQEGTVPVKEIQETSDFVGYTEHIVNPSNFWMRTEVRNGVFEDMMDKLTEYVNNLELHEGIMIDPEPGFLCCAMYEKDMHYYRAVITDVFDSGAEVFFIDFGNTEKVPGMCIKTLPSTFAAEPAFAIHCSLAHVVPVEDVWTSTATDYFRKVVSNKVLLASVVQKRTDKYIVDLHEKRDITNISIAMLMITAKLAEYWECMSKDYEQSLARAYWEKQKTEKQKNRSTLPKSVSNHFNQKSSSDQRVGTGIVRLNALCERNPTPVSMFKPEIFKVGSELNVKISCVNSPSEFWCQLQSKLYKLTKLMEMLQQYYEVHADPLQSSELACVVKCSESGKWYRGFIVKRERREVDVFLVDFGNILREKKRNVRAISQNFLELEGQAFRCSLYNLIESIDDNPNDWCEDAIKLLRNFTRQHSPELKCIIYAQQYVKGKGFCNVVDIQTPFQKATQLLIERGFARGMSTSKQLIESVHPHSFFYSSFDIKIGSEELVYVTHVRSPWEIYCQLDRNTELIDGLMEKIKRINKTSDQNAGLGRLCLAKYPGDGLWYRGLCFAVKSHFYVGVFYVDYGDMQVVDKRNVLPIPPDATDLLFEPMQTLQFCLSDIPKGEILSEVNAWLEKHVVNKQLKVIVLAKEDNGTFICELYDGNVQINEKVKKLIALHGSHATLPVLDKEPVATKCETSHFVKCSKVKWEPKTENQKDLQQGTTTNQETTKKVSCFKDPKVCENINGDFQMKIVKVLPKLSDLPQLKIKPGFKGIAFVSHINADSNFYIQMEKDEQAILNIVEELNAVLYKANQENFIYEEVNIDDLVAVKFEEDGSFYRSVVKERTGDGCLQVEFIDYGNTAKVEKTNMLRLPDKCLTQRRLSIPCFLETSHTLGDGVSFRNKVADRPLLVEFVQMFGSQWEIIIKIKGEMEACVSPHFDSTLNSEGTDSGWFESYPHNERAVMNHEYREETAEPQESLRDIQVSKDDKTVKLMQNVKIPFQDIKPGQTEDGTILSVLDSEMICVGLAKNSEQLTWLDLTIGENTKKNNSSLPVQDLEEGLECLAKSKENKWYRAEVQNLCIEKEEVLVFFFDHGISEVVSVCNIKELRNDLKSIPRLAVLSTKEERPSLSYSDVVLEDDHTVDNFDPDQRLFLSSVKTDVAYFGFAAAVTDPSDFYITLEDLFFTMTRVSSILEDLPEELPALPETHLNPGSCCVVKSETKNKWCRGEILKVDNKSVLILLVDYGHCIEIPCTSANKLKRLPEELTSLPKVTYPCILRGVNPAGVEHWTDEAAVFFQACMSARNLVIYFRQCVFENLWEVDILSNGVNIAKELVEAGHAAYIDCILGLRLQQE</sequence>
<reference evidence="3" key="2">
    <citation type="submission" date="2025-08" db="UniProtKB">
        <authorList>
            <consortium name="Ensembl"/>
        </authorList>
    </citation>
    <scope>IDENTIFICATION</scope>
</reference>
<dbReference type="Bgee" id="ENSLOCG00000017206">
    <property type="expression patterns" value="Expressed in testis and 2 other cell types or tissues"/>
</dbReference>
<dbReference type="PANTHER" id="PTHR22948:SF7">
    <property type="entry name" value="TUDOR DOMAIN-CONTAINING PROTEIN 15"/>
    <property type="match status" value="1"/>
</dbReference>
<dbReference type="HOGENOM" id="CLU_001126_2_0_1"/>
<dbReference type="InterPro" id="IPR002999">
    <property type="entry name" value="Tudor"/>
</dbReference>
<accession>W5NKW3</accession>
<evidence type="ECO:0000313" key="3">
    <source>
        <dbReference type="Ensembl" id="ENSLOCP00000021272.1"/>
    </source>
</evidence>
<dbReference type="InParanoid" id="W5NKW3"/>
<dbReference type="OMA" id="CFYYRAV"/>
<dbReference type="eggNOG" id="KOG2039">
    <property type="taxonomic scope" value="Eukaryota"/>
</dbReference>
<dbReference type="PANTHER" id="PTHR22948">
    <property type="entry name" value="TUDOR DOMAIN CONTAINING PROTEIN"/>
    <property type="match status" value="1"/>
</dbReference>
<feature type="domain" description="Tudor" evidence="2">
    <location>
        <begin position="64"/>
        <end position="122"/>
    </location>
</feature>
<dbReference type="Proteomes" id="UP000018468">
    <property type="component" value="Linkage group LG1"/>
</dbReference>
<dbReference type="GeneTree" id="ENSGT00940000162581"/>
<reference evidence="4" key="1">
    <citation type="submission" date="2011-12" db="EMBL/GenBank/DDBJ databases">
        <title>The Draft Genome of Lepisosteus oculatus.</title>
        <authorList>
            <consortium name="The Broad Institute Genome Assembly &amp; Analysis Group"/>
            <consortium name="Computational R&amp;D Group"/>
            <consortium name="and Sequencing Platform"/>
            <person name="Di Palma F."/>
            <person name="Alfoldi J."/>
            <person name="Johnson J."/>
            <person name="Berlin A."/>
            <person name="Gnerre S."/>
            <person name="Jaffe D."/>
            <person name="MacCallum I."/>
            <person name="Young S."/>
            <person name="Walker B.J."/>
            <person name="Lander E.S."/>
            <person name="Lindblad-Toh K."/>
        </authorList>
    </citation>
    <scope>NUCLEOTIDE SEQUENCE [LARGE SCALE GENOMIC DNA]</scope>
</reference>
<reference evidence="3" key="3">
    <citation type="submission" date="2025-09" db="UniProtKB">
        <authorList>
            <consortium name="Ensembl"/>
        </authorList>
    </citation>
    <scope>IDENTIFICATION</scope>
</reference>
<proteinExistence type="predicted"/>
<dbReference type="SUPFAM" id="SSF63748">
    <property type="entry name" value="Tudor/PWWP/MBT"/>
    <property type="match status" value="8"/>
</dbReference>
<feature type="domain" description="Tudor" evidence="2">
    <location>
        <begin position="516"/>
        <end position="574"/>
    </location>
</feature>